<dbReference type="Proteomes" id="UP000318313">
    <property type="component" value="Chromosome"/>
</dbReference>
<dbReference type="EMBL" id="CP037452">
    <property type="protein sequence ID" value="QDV53007.1"/>
    <property type="molecule type" value="Genomic_DNA"/>
</dbReference>
<reference evidence="3 4" key="1">
    <citation type="submission" date="2019-03" db="EMBL/GenBank/DDBJ databases">
        <title>Deep-cultivation of Planctomycetes and their phenomic and genomic characterization uncovers novel biology.</title>
        <authorList>
            <person name="Wiegand S."/>
            <person name="Jogler M."/>
            <person name="Boedeker C."/>
            <person name="Pinto D."/>
            <person name="Vollmers J."/>
            <person name="Rivas-Marin E."/>
            <person name="Kohn T."/>
            <person name="Peeters S.H."/>
            <person name="Heuer A."/>
            <person name="Rast P."/>
            <person name="Oberbeckmann S."/>
            <person name="Bunk B."/>
            <person name="Jeske O."/>
            <person name="Meyerdierks A."/>
            <person name="Storesund J.E."/>
            <person name="Kallscheuer N."/>
            <person name="Luecker S."/>
            <person name="Lage O.M."/>
            <person name="Pohl T."/>
            <person name="Merkel B.J."/>
            <person name="Hornburger P."/>
            <person name="Mueller R.-W."/>
            <person name="Bruemmer F."/>
            <person name="Labrenz M."/>
            <person name="Spormann A.M."/>
            <person name="Op den Camp H."/>
            <person name="Overmann J."/>
            <person name="Amann R."/>
            <person name="Jetten M.S.M."/>
            <person name="Mascher T."/>
            <person name="Medema M.H."/>
            <person name="Devos D.P."/>
            <person name="Kaster A.-K."/>
            <person name="Ovreas L."/>
            <person name="Rohde M."/>
            <person name="Galperin M.Y."/>
            <person name="Jogler C."/>
        </authorList>
    </citation>
    <scope>NUCLEOTIDE SEQUENCE [LARGE SCALE GENOMIC DNA]</scope>
    <source>
        <strain evidence="3 4">Enr17</strain>
    </source>
</reference>
<evidence type="ECO:0000313" key="4">
    <source>
        <dbReference type="Proteomes" id="UP000318313"/>
    </source>
</evidence>
<accession>A0A518IIT6</accession>
<proteinExistence type="predicted"/>
<keyword evidence="4" id="KW-1185">Reference proteome</keyword>
<feature type="compositionally biased region" description="Acidic residues" evidence="2">
    <location>
        <begin position="667"/>
        <end position="679"/>
    </location>
</feature>
<dbReference type="AlphaFoldDB" id="A0A518IIT6"/>
<feature type="coiled-coil region" evidence="1">
    <location>
        <begin position="203"/>
        <end position="385"/>
    </location>
</feature>
<keyword evidence="1" id="KW-0175">Coiled coil</keyword>
<protein>
    <submittedName>
        <fullName evidence="3">Uncharacterized protein</fullName>
    </submittedName>
</protein>
<dbReference type="OrthoDB" id="208101at2"/>
<feature type="coiled-coil region" evidence="1">
    <location>
        <begin position="436"/>
        <end position="536"/>
    </location>
</feature>
<feature type="compositionally biased region" description="Basic and acidic residues" evidence="2">
    <location>
        <begin position="1"/>
        <end position="11"/>
    </location>
</feature>
<dbReference type="RefSeq" id="WP_145312262.1">
    <property type="nucleotide sequence ID" value="NZ_CP037452.1"/>
</dbReference>
<evidence type="ECO:0000256" key="2">
    <source>
        <dbReference type="SAM" id="MobiDB-lite"/>
    </source>
</evidence>
<sequence>MSDEIKPEQKTESPSPFAGMKPTSGDAADSRPLSSPQGVERRADSPHHSQAPIPQDEASSFSAQKQAALEESLSFASVAAEMQTQGAAEAGASLTGAELLSQAGEIANYLKSQFAEISRREQTLSGQLSELDNERRKIRMWVGQIEEQYDEREASVREKETELIRKAVECEKLAKTVQHEQEKVFDAQDALELERSEMRDQILIEFAQQRETLERQRLDLNQERSRIREEVQSSLAEQRRDLEHAQEEWRGVKQTELNHLKRERELHETTIRKVEEELASRKENFELELKTQKADWESQRQAELESLESQKRDFVIRSEEIEHQLRIQREDLQREYSSREEQFEQKRTLIENRIKFQENHLLRLRKQIEQEQHEFQRQQQIQQQQHEQNERIHLLRMKQLDRFRDLLHQREESLSRERSLHLELRRKVERQELNQAQRMTQEYESWKKDRDAQKAELRRQQDMLALHADNLERRRERLDTLRSEVEETHRGTLEMRLALEEGWAQLTQVEGEEAARERLEKARDALAAHYRQLRESLSVERQELDHSQEVFHRHRDEFRQERQDLSEWIAERDEQLRLRGEQLRFEAEQMSIRDAAWDQNRETWLQEKVHAELIIRELLQQLAELTGAEMTVDEAVPELNMVSSTSFHEPASEIPGEAPLDERAESVEEDAGNEPDTES</sequence>
<feature type="region of interest" description="Disordered" evidence="2">
    <location>
        <begin position="643"/>
        <end position="679"/>
    </location>
</feature>
<organism evidence="3 4">
    <name type="scientific">Gimesia fumaroli</name>
    <dbReference type="NCBI Taxonomy" id="2527976"/>
    <lineage>
        <taxon>Bacteria</taxon>
        <taxon>Pseudomonadati</taxon>
        <taxon>Planctomycetota</taxon>
        <taxon>Planctomycetia</taxon>
        <taxon>Planctomycetales</taxon>
        <taxon>Planctomycetaceae</taxon>
        <taxon>Gimesia</taxon>
    </lineage>
</organism>
<evidence type="ECO:0000313" key="3">
    <source>
        <dbReference type="EMBL" id="QDV53007.1"/>
    </source>
</evidence>
<name>A0A518IIT6_9PLAN</name>
<dbReference type="KEGG" id="gfm:Enr17x_50770"/>
<evidence type="ECO:0000256" key="1">
    <source>
        <dbReference type="SAM" id="Coils"/>
    </source>
</evidence>
<gene>
    <name evidence="3" type="ORF">Enr17x_50770</name>
</gene>
<feature type="region of interest" description="Disordered" evidence="2">
    <location>
        <begin position="1"/>
        <end position="66"/>
    </location>
</feature>